<protein>
    <recommendedName>
        <fullName evidence="4">Lipoprotein</fullName>
    </recommendedName>
</protein>
<accession>A0A1K1MLP0</accession>
<evidence type="ECO:0000313" key="3">
    <source>
        <dbReference type="Proteomes" id="UP000183257"/>
    </source>
</evidence>
<dbReference type="RefSeq" id="WP_072302367.1">
    <property type="nucleotide sequence ID" value="NZ_FPIY01000001.1"/>
</dbReference>
<evidence type="ECO:0000256" key="1">
    <source>
        <dbReference type="SAM" id="SignalP"/>
    </source>
</evidence>
<reference evidence="3" key="1">
    <citation type="submission" date="2016-11" db="EMBL/GenBank/DDBJ databases">
        <authorList>
            <person name="Varghese N."/>
            <person name="Submissions S."/>
        </authorList>
    </citation>
    <scope>NUCLEOTIDE SEQUENCE [LARGE SCALE GENOMIC DNA]</scope>
    <source>
        <strain evidence="3">DSM 24786</strain>
    </source>
</reference>
<feature type="chain" id="PRO_5009665664" description="Lipoprotein" evidence="1">
    <location>
        <begin position="24"/>
        <end position="189"/>
    </location>
</feature>
<keyword evidence="3" id="KW-1185">Reference proteome</keyword>
<gene>
    <name evidence="2" type="ORF">SAMN05660313_00706</name>
</gene>
<keyword evidence="1" id="KW-0732">Signal</keyword>
<evidence type="ECO:0000313" key="2">
    <source>
        <dbReference type="EMBL" id="SFW24017.1"/>
    </source>
</evidence>
<dbReference type="PROSITE" id="PS51257">
    <property type="entry name" value="PROKAR_LIPOPROTEIN"/>
    <property type="match status" value="1"/>
</dbReference>
<dbReference type="EMBL" id="FPIY01000001">
    <property type="protein sequence ID" value="SFW24017.1"/>
    <property type="molecule type" value="Genomic_DNA"/>
</dbReference>
<dbReference type="STRING" id="76595.SAMN05660313_00706"/>
<dbReference type="AlphaFoldDB" id="A0A1K1MLP0"/>
<evidence type="ECO:0008006" key="4">
    <source>
        <dbReference type="Google" id="ProtNLM"/>
    </source>
</evidence>
<sequence>MNLYKITTYLCFLLLICSCAPFKKVKTPDNTIQLTKDNLHLIDGTYQNNIENPAYSLELFWGSFYTRKEQESVYNLVYKEKEPFLITLKSVSKKRLNVTITVKDSILKSFDIKGRVKNGYFEQRRITYAIPTIFVNKYYSSKFRIGLLNRNTIITDFKKTDIGTVYFFYPFNNSSNNYNIEHKKVTSKE</sequence>
<proteinExistence type="predicted"/>
<name>A0A1K1MLP0_9FLAO</name>
<organism evidence="2 3">
    <name type="scientific">Cellulophaga fucicola</name>
    <dbReference type="NCBI Taxonomy" id="76595"/>
    <lineage>
        <taxon>Bacteria</taxon>
        <taxon>Pseudomonadati</taxon>
        <taxon>Bacteroidota</taxon>
        <taxon>Flavobacteriia</taxon>
        <taxon>Flavobacteriales</taxon>
        <taxon>Flavobacteriaceae</taxon>
        <taxon>Cellulophaga</taxon>
    </lineage>
</organism>
<dbReference type="Proteomes" id="UP000183257">
    <property type="component" value="Unassembled WGS sequence"/>
</dbReference>
<feature type="signal peptide" evidence="1">
    <location>
        <begin position="1"/>
        <end position="23"/>
    </location>
</feature>
<dbReference type="OrthoDB" id="1163539at2"/>